<reference evidence="1 2" key="1">
    <citation type="journal article" date="2015" name="Nat. Commun.">
        <title>Outbred genome sequencing and CRISPR/Cas9 gene editing in butterflies.</title>
        <authorList>
            <person name="Li X."/>
            <person name="Fan D."/>
            <person name="Zhang W."/>
            <person name="Liu G."/>
            <person name="Zhang L."/>
            <person name="Zhao L."/>
            <person name="Fang X."/>
            <person name="Chen L."/>
            <person name="Dong Y."/>
            <person name="Chen Y."/>
            <person name="Ding Y."/>
            <person name="Zhao R."/>
            <person name="Feng M."/>
            <person name="Zhu Y."/>
            <person name="Feng Y."/>
            <person name="Jiang X."/>
            <person name="Zhu D."/>
            <person name="Xiang H."/>
            <person name="Feng X."/>
            <person name="Li S."/>
            <person name="Wang J."/>
            <person name="Zhang G."/>
            <person name="Kronforst M.R."/>
            <person name="Wang W."/>
        </authorList>
    </citation>
    <scope>NUCLEOTIDE SEQUENCE [LARGE SCALE GENOMIC DNA]</scope>
    <source>
        <strain evidence="1">Ya'a_city_454_Px</strain>
        <tissue evidence="1">Whole body</tissue>
    </source>
</reference>
<proteinExistence type="predicted"/>
<dbReference type="Proteomes" id="UP000053268">
    <property type="component" value="Unassembled WGS sequence"/>
</dbReference>
<dbReference type="PANTHER" id="PTHR20988:SF2">
    <property type="entry name" value="TRANSMEMBRANE PROTEIN 183A-RELATED"/>
    <property type="match status" value="1"/>
</dbReference>
<dbReference type="PANTHER" id="PTHR20988">
    <property type="entry name" value="TRANSMEMBRANE PROTEIN 183A-RELATED"/>
    <property type="match status" value="1"/>
</dbReference>
<dbReference type="AlphaFoldDB" id="A0A194QIA2"/>
<organism evidence="1 2">
    <name type="scientific">Papilio xuthus</name>
    <name type="common">Asian swallowtail butterfly</name>
    <dbReference type="NCBI Taxonomy" id="66420"/>
    <lineage>
        <taxon>Eukaryota</taxon>
        <taxon>Metazoa</taxon>
        <taxon>Ecdysozoa</taxon>
        <taxon>Arthropoda</taxon>
        <taxon>Hexapoda</taxon>
        <taxon>Insecta</taxon>
        <taxon>Pterygota</taxon>
        <taxon>Neoptera</taxon>
        <taxon>Endopterygota</taxon>
        <taxon>Lepidoptera</taxon>
        <taxon>Glossata</taxon>
        <taxon>Ditrysia</taxon>
        <taxon>Papilionoidea</taxon>
        <taxon>Papilionidae</taxon>
        <taxon>Papilioninae</taxon>
        <taxon>Papilio</taxon>
    </lineage>
</organism>
<accession>A0A194QIA2</accession>
<keyword evidence="2" id="KW-1185">Reference proteome</keyword>
<sequence length="488" mass="56074">MPKKKGQNKKGISQAFADFTLNDCANASKTVRRVKKTVPTDIAVSELSWDQIDEDDLDVIEETDADGAKSLVFKKKRNHSRSETEDVVNRPGNIYPEIIWYLVSWYIKPEDVGNFARINKATYAITKRESFWRSFYKRYCRYHLNLPERLCLENNNKLYGLRQRVIRALYYTYNVFIMRVIQQAVHDSQPHTLVKRRCINVWYCKGSTHWSVYFKFKKMQPKQRVEMNKAIDFIEELSRIDANPDEDTQVLQVICQNFYQIPPLMGMTLSSVKVVLSQGFRHRRLHLGFNSGYHNVSKDILPEVSVVLDTVINIYVTCFATEETIRCGFIPNEIYSCTGLPSVVKPDISAKYRTKVNQCDQMTCIFKEAGWMTGGKVDKKKLSEHFDEFKREFPEWSAAVAKLKNSCIDSELLPQGMYLNCPAYDVMHCALTSFIQNTPASNWDREPGTGCTYSRQFAASCPLCPSDCFALLVPAGSCNACLLLPRIS</sequence>
<dbReference type="InterPro" id="IPR026509">
    <property type="entry name" value="TMEM183"/>
</dbReference>
<dbReference type="STRING" id="66420.A0A194QIA2"/>
<keyword evidence="1" id="KW-0812">Transmembrane</keyword>
<dbReference type="GO" id="GO:0019005">
    <property type="term" value="C:SCF ubiquitin ligase complex"/>
    <property type="evidence" value="ECO:0007669"/>
    <property type="project" value="TreeGrafter"/>
</dbReference>
<gene>
    <name evidence="1" type="ORF">RR46_03961</name>
</gene>
<dbReference type="Gene3D" id="1.10.238.270">
    <property type="match status" value="1"/>
</dbReference>
<dbReference type="GO" id="GO:0031647">
    <property type="term" value="P:regulation of protein stability"/>
    <property type="evidence" value="ECO:0007669"/>
    <property type="project" value="TreeGrafter"/>
</dbReference>
<dbReference type="EMBL" id="KQ458761">
    <property type="protein sequence ID" value="KPJ05124.1"/>
    <property type="molecule type" value="Genomic_DNA"/>
</dbReference>
<protein>
    <submittedName>
        <fullName evidence="1">Transmembrane protein 183</fullName>
    </submittedName>
</protein>
<evidence type="ECO:0000313" key="1">
    <source>
        <dbReference type="EMBL" id="KPJ05124.1"/>
    </source>
</evidence>
<evidence type="ECO:0000313" key="2">
    <source>
        <dbReference type="Proteomes" id="UP000053268"/>
    </source>
</evidence>
<name>A0A194QIA2_PAPXU</name>
<keyword evidence="1" id="KW-0472">Membrane</keyword>